<gene>
    <name evidence="2" type="ORF">WJX84_004369</name>
</gene>
<sequence>MTTQAGGLLRFGSCPWPNQSSYADLTSALAASASSELVLRTIGAFVLLGGLMTVVLGLPVGAAYLSFKAVAYFAEAICTALRGLILG</sequence>
<organism evidence="2 3">
    <name type="scientific">Apatococcus fuscideae</name>
    <dbReference type="NCBI Taxonomy" id="2026836"/>
    <lineage>
        <taxon>Eukaryota</taxon>
        <taxon>Viridiplantae</taxon>
        <taxon>Chlorophyta</taxon>
        <taxon>core chlorophytes</taxon>
        <taxon>Trebouxiophyceae</taxon>
        <taxon>Chlorellales</taxon>
        <taxon>Chlorellaceae</taxon>
        <taxon>Apatococcus</taxon>
    </lineage>
</organism>
<protein>
    <submittedName>
        <fullName evidence="2">Uncharacterized protein</fullName>
    </submittedName>
</protein>
<evidence type="ECO:0000256" key="1">
    <source>
        <dbReference type="SAM" id="Phobius"/>
    </source>
</evidence>
<dbReference type="AlphaFoldDB" id="A0AAW1SC66"/>
<keyword evidence="1" id="KW-0812">Transmembrane</keyword>
<evidence type="ECO:0000313" key="2">
    <source>
        <dbReference type="EMBL" id="KAK9843567.1"/>
    </source>
</evidence>
<evidence type="ECO:0000313" key="3">
    <source>
        <dbReference type="Proteomes" id="UP001485043"/>
    </source>
</evidence>
<comment type="caution">
    <text evidence="2">The sequence shown here is derived from an EMBL/GenBank/DDBJ whole genome shotgun (WGS) entry which is preliminary data.</text>
</comment>
<keyword evidence="1" id="KW-1133">Transmembrane helix</keyword>
<accession>A0AAW1SC66</accession>
<keyword evidence="1" id="KW-0472">Membrane</keyword>
<reference evidence="2 3" key="1">
    <citation type="journal article" date="2024" name="Nat. Commun.">
        <title>Phylogenomics reveals the evolutionary origins of lichenization in chlorophyte algae.</title>
        <authorList>
            <person name="Puginier C."/>
            <person name="Libourel C."/>
            <person name="Otte J."/>
            <person name="Skaloud P."/>
            <person name="Haon M."/>
            <person name="Grisel S."/>
            <person name="Petersen M."/>
            <person name="Berrin J.G."/>
            <person name="Delaux P.M."/>
            <person name="Dal Grande F."/>
            <person name="Keller J."/>
        </authorList>
    </citation>
    <scope>NUCLEOTIDE SEQUENCE [LARGE SCALE GENOMIC DNA]</scope>
    <source>
        <strain evidence="2 3">SAG 2523</strain>
    </source>
</reference>
<dbReference type="Proteomes" id="UP001485043">
    <property type="component" value="Unassembled WGS sequence"/>
</dbReference>
<keyword evidence="3" id="KW-1185">Reference proteome</keyword>
<feature type="transmembrane region" description="Helical" evidence="1">
    <location>
        <begin position="42"/>
        <end position="65"/>
    </location>
</feature>
<dbReference type="EMBL" id="JALJOV010001689">
    <property type="protein sequence ID" value="KAK9843567.1"/>
    <property type="molecule type" value="Genomic_DNA"/>
</dbReference>
<proteinExistence type="predicted"/>
<name>A0AAW1SC66_9CHLO</name>